<keyword evidence="3" id="KW-0472">Membrane</keyword>
<organism evidence="6 7">
    <name type="scientific">Paenibacillus thermoaerophilus</name>
    <dbReference type="NCBI Taxonomy" id="1215385"/>
    <lineage>
        <taxon>Bacteria</taxon>
        <taxon>Bacillati</taxon>
        <taxon>Bacillota</taxon>
        <taxon>Bacilli</taxon>
        <taxon>Bacillales</taxon>
        <taxon>Paenibacillaceae</taxon>
        <taxon>Paenibacillus</taxon>
    </lineage>
</organism>
<dbReference type="InterPro" id="IPR003018">
    <property type="entry name" value="GAF"/>
</dbReference>
<feature type="transmembrane region" description="Helical" evidence="3">
    <location>
        <begin position="362"/>
        <end position="388"/>
    </location>
</feature>
<dbReference type="Pfam" id="PF13492">
    <property type="entry name" value="GAF_3"/>
    <property type="match status" value="1"/>
</dbReference>
<proteinExistence type="inferred from homology"/>
<evidence type="ECO:0000256" key="3">
    <source>
        <dbReference type="SAM" id="Phobius"/>
    </source>
</evidence>
<dbReference type="SUPFAM" id="SSF55781">
    <property type="entry name" value="GAF domain-like"/>
    <property type="match status" value="1"/>
</dbReference>
<dbReference type="InterPro" id="IPR001509">
    <property type="entry name" value="Epimerase_deHydtase"/>
</dbReference>
<comment type="caution">
    <text evidence="6">The sequence shown here is derived from an EMBL/GenBank/DDBJ whole genome shotgun (WGS) entry which is preliminary data.</text>
</comment>
<keyword evidence="3" id="KW-1133">Transmembrane helix</keyword>
<keyword evidence="7" id="KW-1185">Reference proteome</keyword>
<dbReference type="PANTHER" id="PTHR43000">
    <property type="entry name" value="DTDP-D-GLUCOSE 4,6-DEHYDRATASE-RELATED"/>
    <property type="match status" value="1"/>
</dbReference>
<dbReference type="EMBL" id="JBHTGQ010000021">
    <property type="protein sequence ID" value="MFC7750244.1"/>
    <property type="molecule type" value="Genomic_DNA"/>
</dbReference>
<evidence type="ECO:0000259" key="5">
    <source>
        <dbReference type="Pfam" id="PF13492"/>
    </source>
</evidence>
<reference evidence="7" key="1">
    <citation type="journal article" date="2019" name="Int. J. Syst. Evol. Microbiol.">
        <title>The Global Catalogue of Microorganisms (GCM) 10K type strain sequencing project: providing services to taxonomists for standard genome sequencing and annotation.</title>
        <authorList>
            <consortium name="The Broad Institute Genomics Platform"/>
            <consortium name="The Broad Institute Genome Sequencing Center for Infectious Disease"/>
            <person name="Wu L."/>
            <person name="Ma J."/>
        </authorList>
    </citation>
    <scope>NUCLEOTIDE SEQUENCE [LARGE SCALE GENOMIC DNA]</scope>
    <source>
        <strain evidence="7">JCM 18657</strain>
    </source>
</reference>
<dbReference type="Proteomes" id="UP001596528">
    <property type="component" value="Unassembled WGS sequence"/>
</dbReference>
<dbReference type="InterPro" id="IPR029016">
    <property type="entry name" value="GAF-like_dom_sf"/>
</dbReference>
<accession>A0ABW2V298</accession>
<evidence type="ECO:0000313" key="6">
    <source>
        <dbReference type="EMBL" id="MFC7750244.1"/>
    </source>
</evidence>
<keyword evidence="2" id="KW-0175">Coiled coil</keyword>
<dbReference type="Gene3D" id="3.90.25.10">
    <property type="entry name" value="UDP-galactose 4-epimerase, domain 1"/>
    <property type="match status" value="1"/>
</dbReference>
<feature type="domain" description="NAD-dependent epimerase/dehydratase" evidence="4">
    <location>
        <begin position="3"/>
        <end position="223"/>
    </location>
</feature>
<dbReference type="RefSeq" id="WP_138790042.1">
    <property type="nucleotide sequence ID" value="NZ_JBHTGQ010000021.1"/>
</dbReference>
<evidence type="ECO:0000313" key="7">
    <source>
        <dbReference type="Proteomes" id="UP001596528"/>
    </source>
</evidence>
<dbReference type="SUPFAM" id="SSF51735">
    <property type="entry name" value="NAD(P)-binding Rossmann-fold domains"/>
    <property type="match status" value="1"/>
</dbReference>
<evidence type="ECO:0000259" key="4">
    <source>
        <dbReference type="Pfam" id="PF01370"/>
    </source>
</evidence>
<feature type="transmembrane region" description="Helical" evidence="3">
    <location>
        <begin position="330"/>
        <end position="350"/>
    </location>
</feature>
<sequence length="725" mass="81737">MNVLITGGYGFIGSHVADRFHKEGYEVYIIDNLSTGNASRITFKHKGYKLSVQDGKCEEIFRMGKFDVVVHLAAQTSSEVARANPVRDAETNLLGLINMLNLSVKYNVPKFIYASSADVYGEKTNVPIREEETCTPASPYALAKWIGEIYCGKWREMYGLQTIVFRISNAYGPRQSERSGVVSAFLNGALSGKPLHVYGDGSETRDFIYVEDIADAIYRASLSPIAGTYNLSTGMGTSVNELIDAFKELRDMGEVVYNDRRPGDIGQSVLDNASVKRDLDWSPIYGIREGLKRTYEYAVRQQQAETQQAQAAAEVQSAAAPAVRSVFRRLLPYAENLLAFLLTAWLTLGQQYSSYGTIDVKLFYITIMGIMYGNRQSILAVLLSTGLFVYHKTLGGRELVALMYDPDFFFRVAIYLFIGLVVGYTIERKNAQIQQQQQQLQEVEGKYEFLSGIYEEVREVKDELQQRILNMGDSYGKIYSVTKELESLEPEQVFHAAVNVVRSVTQASEVSIYVVNRNRAYLRLVAHAGTNQAVRSLKVEEREDMAMVLQDGKLYVNKQLSPDRPLMCAPLYYRDQIGAVVAIDGLPFDKFSLYHQNLFKITCDLVSSALTKAFAYMEATENQRYVEGTSLLRPEAFREIMRAKKQAMEQYRTPFLLLRGEIPGDLLFETANQIEGMLRETDYTGLDEKQRLLVLLSNTNPEDASRVIERFAERGIILGEVKEAV</sequence>
<name>A0ABW2V298_9BACL</name>
<protein>
    <submittedName>
        <fullName evidence="6">NAD-dependent epimerase/dehydratase family protein</fullName>
    </submittedName>
</protein>
<dbReference type="Gene3D" id="3.30.450.40">
    <property type="match status" value="1"/>
</dbReference>
<evidence type="ECO:0000256" key="1">
    <source>
        <dbReference type="ARBA" id="ARBA00007637"/>
    </source>
</evidence>
<dbReference type="Pfam" id="PF01370">
    <property type="entry name" value="Epimerase"/>
    <property type="match status" value="1"/>
</dbReference>
<evidence type="ECO:0000256" key="2">
    <source>
        <dbReference type="SAM" id="Coils"/>
    </source>
</evidence>
<keyword evidence="3" id="KW-0812">Transmembrane</keyword>
<feature type="domain" description="GAF" evidence="5">
    <location>
        <begin position="489"/>
        <end position="610"/>
    </location>
</feature>
<comment type="similarity">
    <text evidence="1">Belongs to the NAD(P)-dependent epimerase/dehydratase family.</text>
</comment>
<dbReference type="Gene3D" id="3.40.50.720">
    <property type="entry name" value="NAD(P)-binding Rossmann-like Domain"/>
    <property type="match status" value="1"/>
</dbReference>
<gene>
    <name evidence="6" type="ORF">ACFQWB_09925</name>
</gene>
<feature type="coiled-coil region" evidence="2">
    <location>
        <begin position="426"/>
        <end position="467"/>
    </location>
</feature>
<dbReference type="InterPro" id="IPR036291">
    <property type="entry name" value="NAD(P)-bd_dom_sf"/>
</dbReference>
<feature type="transmembrane region" description="Helical" evidence="3">
    <location>
        <begin position="408"/>
        <end position="426"/>
    </location>
</feature>